<evidence type="ECO:0000256" key="12">
    <source>
        <dbReference type="ARBA" id="ARBA00049321"/>
    </source>
</evidence>
<keyword evidence="6" id="KW-0479">Metal-binding</keyword>
<evidence type="ECO:0000256" key="6">
    <source>
        <dbReference type="ARBA" id="ARBA00022723"/>
    </source>
</evidence>
<dbReference type="InterPro" id="IPR004666">
    <property type="entry name" value="Rp_bS6_RimK/Lys_biosynth_LsyX"/>
</dbReference>
<keyword evidence="10" id="KW-0648">Protein biosynthesis</keyword>
<comment type="catalytic activity">
    <reaction evidence="12">
        <text>N-acetyl-L-aspartate + L-glutamate + ATP = N-acetyl-L-aspartyl-L-glutamate + ADP + phosphate + H(+)</text>
        <dbReference type="Rhea" id="RHEA:40035"/>
        <dbReference type="ChEBI" id="CHEBI:15378"/>
        <dbReference type="ChEBI" id="CHEBI:16953"/>
        <dbReference type="ChEBI" id="CHEBI:29985"/>
        <dbReference type="ChEBI" id="CHEBI:30616"/>
        <dbReference type="ChEBI" id="CHEBI:43474"/>
        <dbReference type="ChEBI" id="CHEBI:76931"/>
        <dbReference type="ChEBI" id="CHEBI:456216"/>
        <dbReference type="EC" id="6.3.2.41"/>
    </reaction>
</comment>
<comment type="cofactor">
    <cofactor evidence="2">
        <name>Mg(2+)</name>
        <dbReference type="ChEBI" id="CHEBI:18420"/>
    </cofactor>
</comment>
<protein>
    <recommendedName>
        <fullName evidence="4">N-acetylaspartylglutamate synthase</fullName>
        <ecNumber evidence="4">6.3.2.41</ecNumber>
    </recommendedName>
</protein>
<dbReference type="PANTHER" id="PTHR21621:SF2">
    <property type="entry name" value="COENZYME GAMMA-F420-2:ALPHA-L-GLUTAMATE LIGASE"/>
    <property type="match status" value="1"/>
</dbReference>
<evidence type="ECO:0000256" key="13">
    <source>
        <dbReference type="PROSITE-ProRule" id="PRU00409"/>
    </source>
</evidence>
<evidence type="ECO:0000256" key="4">
    <source>
        <dbReference type="ARBA" id="ARBA00012938"/>
    </source>
</evidence>
<evidence type="ECO:0000256" key="1">
    <source>
        <dbReference type="ARBA" id="ARBA00001936"/>
    </source>
</evidence>
<dbReference type="GO" id="GO:0043774">
    <property type="term" value="F:coenzyme F420-2 alpha-glutamyl ligase activity"/>
    <property type="evidence" value="ECO:0007669"/>
    <property type="project" value="TreeGrafter"/>
</dbReference>
<dbReference type="GO" id="GO:0046872">
    <property type="term" value="F:metal ion binding"/>
    <property type="evidence" value="ECO:0007669"/>
    <property type="project" value="UniProtKB-KW"/>
</dbReference>
<dbReference type="InterPro" id="IPR013815">
    <property type="entry name" value="ATP_grasp_subdomain_1"/>
</dbReference>
<accession>A0A3P3YJI6</accession>
<dbReference type="PANTHER" id="PTHR21621">
    <property type="entry name" value="RIBOSOMAL PROTEIN S6 MODIFICATION PROTEIN"/>
    <property type="match status" value="1"/>
</dbReference>
<dbReference type="InterPro" id="IPR041107">
    <property type="entry name" value="Rimk_N"/>
</dbReference>
<evidence type="ECO:0000313" key="16">
    <source>
        <dbReference type="EMBL" id="SPR00362.1"/>
    </source>
</evidence>
<dbReference type="Gene3D" id="3.30.470.20">
    <property type="entry name" value="ATP-grasp fold, B domain"/>
    <property type="match status" value="1"/>
</dbReference>
<feature type="domain" description="ATP-grasp" evidence="15">
    <location>
        <begin position="296"/>
        <end position="475"/>
    </location>
</feature>
<evidence type="ECO:0000256" key="2">
    <source>
        <dbReference type="ARBA" id="ARBA00001946"/>
    </source>
</evidence>
<evidence type="ECO:0000256" key="3">
    <source>
        <dbReference type="ARBA" id="ARBA00007854"/>
    </source>
</evidence>
<dbReference type="EMBL" id="OVEO01000014">
    <property type="protein sequence ID" value="SPR00362.1"/>
    <property type="molecule type" value="Genomic_DNA"/>
</dbReference>
<geneLocation type="mitochondrion" evidence="16"/>
<keyword evidence="11" id="KW-0464">Manganese</keyword>
<gene>
    <name evidence="16" type="ORF">PLBR_LOCUS7577</name>
</gene>
<dbReference type="Gene3D" id="3.30.1490.20">
    <property type="entry name" value="ATP-grasp fold, A domain"/>
    <property type="match status" value="1"/>
</dbReference>
<keyword evidence="7 13" id="KW-0547">Nucleotide-binding</keyword>
<evidence type="ECO:0000313" key="17">
    <source>
        <dbReference type="Proteomes" id="UP000290189"/>
    </source>
</evidence>
<name>A0A3P3YJI6_PLABS</name>
<keyword evidence="16" id="KW-0496">Mitochondrion</keyword>
<dbReference type="SUPFAM" id="SSF56059">
    <property type="entry name" value="Glutathione synthetase ATP-binding domain-like"/>
    <property type="match status" value="1"/>
</dbReference>
<evidence type="ECO:0000256" key="9">
    <source>
        <dbReference type="ARBA" id="ARBA00022842"/>
    </source>
</evidence>
<evidence type="ECO:0000256" key="8">
    <source>
        <dbReference type="ARBA" id="ARBA00022840"/>
    </source>
</evidence>
<dbReference type="GO" id="GO:0006412">
    <property type="term" value="P:translation"/>
    <property type="evidence" value="ECO:0007669"/>
    <property type="project" value="UniProtKB-KW"/>
</dbReference>
<keyword evidence="8 13" id="KW-0067">ATP-binding</keyword>
<dbReference type="GO" id="GO:0005524">
    <property type="term" value="F:ATP binding"/>
    <property type="evidence" value="ECO:0007669"/>
    <property type="project" value="UniProtKB-UniRule"/>
</dbReference>
<feature type="region of interest" description="Disordered" evidence="14">
    <location>
        <begin position="492"/>
        <end position="513"/>
    </location>
</feature>
<comment type="cofactor">
    <cofactor evidence="1">
        <name>Mn(2+)</name>
        <dbReference type="ChEBI" id="CHEBI:29035"/>
    </cofactor>
</comment>
<dbReference type="AlphaFoldDB" id="A0A3P3YJI6"/>
<dbReference type="InterPro" id="IPR011761">
    <property type="entry name" value="ATP-grasp"/>
</dbReference>
<comment type="similarity">
    <text evidence="3">Belongs to the RimK family.</text>
</comment>
<dbReference type="EC" id="6.3.2.41" evidence="4"/>
<proteinExistence type="inferred from homology"/>
<evidence type="ECO:0000256" key="5">
    <source>
        <dbReference type="ARBA" id="ARBA00022598"/>
    </source>
</evidence>
<evidence type="ECO:0000256" key="7">
    <source>
        <dbReference type="ARBA" id="ARBA00022741"/>
    </source>
</evidence>
<evidence type="ECO:0000256" key="10">
    <source>
        <dbReference type="ARBA" id="ARBA00022917"/>
    </source>
</evidence>
<evidence type="ECO:0000256" key="11">
    <source>
        <dbReference type="ARBA" id="ARBA00023211"/>
    </source>
</evidence>
<sequence length="513" mass="56283">MCSFESSDVLRSRAGRGQTLTATPTRNARVRRARLGCRPPATAGLDFRSVVVCNSLLHCQGVRLSAGWAGHRVRPVPAPSVPCTASSRRQLVMAVADGAGTDEGVTRPTKNVVWFKGQNFPEARDNAVELSCRPADDAAPELHDVNVTVTVPASFTKFNLQPVHYGPSVVYLNAQDDGFYNQTLREPTIKVWVLGKTDDTVGYVRRRLWEASFSRNIALKFVATYRFDLFAGVNGLEDMLYDGTKVGSMPDVVLVRTGATIDYFGMAVLRQIETMGITVLNGCQSIEISRDKLQTMQVMAAHGLPIAKTLLAKFPINFDVVEAHFNYPIIVKKSSGAQGKGITLVKDHDSLEDLCDLLDPTEPLIFQEFLSHSKGRNLRVLVVGGRVIASMMRVANKGFKANDDGSSVRAVKVSPQVEWLVLEATRLTGLDVATIDLLIDKDTYKICDINSAPGFQDLESATGFDVASSMLSYIKMRMGLYRFPHLKNSGKSHQPLSISVEDDHRSPVSIHPT</sequence>
<evidence type="ECO:0000256" key="14">
    <source>
        <dbReference type="SAM" id="MobiDB-lite"/>
    </source>
</evidence>
<dbReference type="GO" id="GO:0005737">
    <property type="term" value="C:cytoplasm"/>
    <property type="evidence" value="ECO:0007669"/>
    <property type="project" value="TreeGrafter"/>
</dbReference>
<keyword evidence="5" id="KW-0436">Ligase</keyword>
<dbReference type="NCBIfam" id="TIGR00768">
    <property type="entry name" value="rimK_fam"/>
    <property type="match status" value="1"/>
</dbReference>
<dbReference type="Pfam" id="PF08443">
    <property type="entry name" value="RimK"/>
    <property type="match status" value="1"/>
</dbReference>
<dbReference type="Pfam" id="PF18030">
    <property type="entry name" value="Rimk_N"/>
    <property type="match status" value="1"/>
</dbReference>
<organism evidence="16 17">
    <name type="scientific">Plasmodiophora brassicae</name>
    <name type="common">Clubroot disease agent</name>
    <dbReference type="NCBI Taxonomy" id="37360"/>
    <lineage>
        <taxon>Eukaryota</taxon>
        <taxon>Sar</taxon>
        <taxon>Rhizaria</taxon>
        <taxon>Endomyxa</taxon>
        <taxon>Phytomyxea</taxon>
        <taxon>Plasmodiophorida</taxon>
        <taxon>Plasmodiophoridae</taxon>
        <taxon>Plasmodiophora</taxon>
    </lineage>
</organism>
<reference evidence="16 17" key="1">
    <citation type="submission" date="2018-03" db="EMBL/GenBank/DDBJ databases">
        <authorList>
            <person name="Fogelqvist J."/>
        </authorList>
    </citation>
    <scope>NUCLEOTIDE SEQUENCE [LARGE SCALE GENOMIC DNA]</scope>
</reference>
<evidence type="ECO:0000259" key="15">
    <source>
        <dbReference type="PROSITE" id="PS50975"/>
    </source>
</evidence>
<dbReference type="Gene3D" id="3.40.50.20">
    <property type="match status" value="1"/>
</dbReference>
<dbReference type="InterPro" id="IPR013651">
    <property type="entry name" value="ATP-grasp_RimK-type"/>
</dbReference>
<keyword evidence="9" id="KW-0460">Magnesium</keyword>
<dbReference type="PROSITE" id="PS50975">
    <property type="entry name" value="ATP_GRASP"/>
    <property type="match status" value="1"/>
</dbReference>
<dbReference type="Proteomes" id="UP000290189">
    <property type="component" value="Unassembled WGS sequence"/>
</dbReference>